<evidence type="ECO:0000256" key="1">
    <source>
        <dbReference type="SAM" id="MobiDB-lite"/>
    </source>
</evidence>
<name>A0A3L6Q9Q9_PANMI</name>
<dbReference type="STRING" id="4540.A0A3L6Q9Q9"/>
<dbReference type="OrthoDB" id="690128at2759"/>
<evidence type="ECO:0000313" key="4">
    <source>
        <dbReference type="Proteomes" id="UP000275267"/>
    </source>
</evidence>
<dbReference type="Proteomes" id="UP000275267">
    <property type="component" value="Unassembled WGS sequence"/>
</dbReference>
<dbReference type="AlphaFoldDB" id="A0A3L6Q9Q9"/>
<dbReference type="Pfam" id="PF03101">
    <property type="entry name" value="FAR1"/>
    <property type="match status" value="1"/>
</dbReference>
<reference evidence="4" key="1">
    <citation type="journal article" date="2019" name="Nat. Commun.">
        <title>The genome of broomcorn millet.</title>
        <authorList>
            <person name="Zou C."/>
            <person name="Miki D."/>
            <person name="Li D."/>
            <person name="Tang Q."/>
            <person name="Xiao L."/>
            <person name="Rajput S."/>
            <person name="Deng P."/>
            <person name="Jia W."/>
            <person name="Huang R."/>
            <person name="Zhang M."/>
            <person name="Sun Y."/>
            <person name="Hu J."/>
            <person name="Fu X."/>
            <person name="Schnable P.S."/>
            <person name="Li F."/>
            <person name="Zhang H."/>
            <person name="Feng B."/>
            <person name="Zhu X."/>
            <person name="Liu R."/>
            <person name="Schnable J.C."/>
            <person name="Zhu J.-K."/>
            <person name="Zhang H."/>
        </authorList>
    </citation>
    <scope>NUCLEOTIDE SEQUENCE [LARGE SCALE GENOMIC DNA]</scope>
</reference>
<gene>
    <name evidence="3" type="ORF">C2845_PM15G06600</name>
</gene>
<comment type="caution">
    <text evidence="3">The sequence shown here is derived from an EMBL/GenBank/DDBJ whole genome shotgun (WGS) entry which is preliminary data.</text>
</comment>
<evidence type="ECO:0000313" key="3">
    <source>
        <dbReference type="EMBL" id="RLM73927.1"/>
    </source>
</evidence>
<dbReference type="EMBL" id="PQIB02000013">
    <property type="protein sequence ID" value="RLM73927.1"/>
    <property type="molecule type" value="Genomic_DNA"/>
</dbReference>
<dbReference type="PANTHER" id="PTHR46328">
    <property type="entry name" value="FAR-RED IMPAIRED RESPONSIVE (FAR1) FAMILY PROTEIN-RELATED"/>
    <property type="match status" value="1"/>
</dbReference>
<dbReference type="PANTHER" id="PTHR46328:SF27">
    <property type="entry name" value="OS12G0287500 PROTEIN"/>
    <property type="match status" value="1"/>
</dbReference>
<accession>A0A3L6Q9Q9</accession>
<dbReference type="InterPro" id="IPR004330">
    <property type="entry name" value="FAR1_DNA_bnd_dom"/>
</dbReference>
<feature type="domain" description="FAR1" evidence="2">
    <location>
        <begin position="64"/>
        <end position="143"/>
    </location>
</feature>
<keyword evidence="4" id="KW-1185">Reference proteome</keyword>
<organism evidence="3 4">
    <name type="scientific">Panicum miliaceum</name>
    <name type="common">Proso millet</name>
    <name type="synonym">Broomcorn millet</name>
    <dbReference type="NCBI Taxonomy" id="4540"/>
    <lineage>
        <taxon>Eukaryota</taxon>
        <taxon>Viridiplantae</taxon>
        <taxon>Streptophyta</taxon>
        <taxon>Embryophyta</taxon>
        <taxon>Tracheophyta</taxon>
        <taxon>Spermatophyta</taxon>
        <taxon>Magnoliopsida</taxon>
        <taxon>Liliopsida</taxon>
        <taxon>Poales</taxon>
        <taxon>Poaceae</taxon>
        <taxon>PACMAD clade</taxon>
        <taxon>Panicoideae</taxon>
        <taxon>Panicodae</taxon>
        <taxon>Paniceae</taxon>
        <taxon>Panicinae</taxon>
        <taxon>Panicum</taxon>
        <taxon>Panicum sect. Panicum</taxon>
    </lineage>
</organism>
<protein>
    <recommendedName>
        <fullName evidence="2">FAR1 domain-containing protein</fullName>
    </recommendedName>
</protein>
<sequence>MEDPRSLEIAAVGGSPGEEEQQITQVGSVENEVPNEETVDKYGQNLIPPKVGMSFESEEKAYEMYNTYAGQVGFNVRKSKTKHHLDGSLYQRHLVCSNQEHRRVESSQKDITRTGCDARVQFSISKEGVWTVQKVELEHNHYLDM</sequence>
<feature type="region of interest" description="Disordered" evidence="1">
    <location>
        <begin position="1"/>
        <end position="21"/>
    </location>
</feature>
<proteinExistence type="predicted"/>
<evidence type="ECO:0000259" key="2">
    <source>
        <dbReference type="Pfam" id="PF03101"/>
    </source>
</evidence>